<dbReference type="Pfam" id="PF00005">
    <property type="entry name" value="ABC_tran"/>
    <property type="match status" value="1"/>
</dbReference>
<dbReference type="InterPro" id="IPR050166">
    <property type="entry name" value="ABC_transporter_ATP-bind"/>
</dbReference>
<keyword evidence="1" id="KW-0813">Transport</keyword>
<dbReference type="RefSeq" id="WP_210118945.1">
    <property type="nucleotide sequence ID" value="NZ_CP054142.1"/>
</dbReference>
<keyword evidence="3 5" id="KW-0067">ATP-binding</keyword>
<dbReference type="PROSITE" id="PS50893">
    <property type="entry name" value="ABC_TRANSPORTER_2"/>
    <property type="match status" value="1"/>
</dbReference>
<dbReference type="GO" id="GO:0016887">
    <property type="term" value="F:ATP hydrolysis activity"/>
    <property type="evidence" value="ECO:0007669"/>
    <property type="project" value="InterPro"/>
</dbReference>
<gene>
    <name evidence="5" type="ORF">HRQ91_07320</name>
</gene>
<evidence type="ECO:0000313" key="6">
    <source>
        <dbReference type="Proteomes" id="UP000671908"/>
    </source>
</evidence>
<dbReference type="SMART" id="SM00382">
    <property type="entry name" value="AAA"/>
    <property type="match status" value="1"/>
</dbReference>
<dbReference type="PANTHER" id="PTHR42788">
    <property type="entry name" value="TAURINE IMPORT ATP-BINDING PROTEIN-RELATED"/>
    <property type="match status" value="1"/>
</dbReference>
<dbReference type="KEGG" id="tpav:HRQ91_07320"/>
<evidence type="ECO:0000259" key="4">
    <source>
        <dbReference type="PROSITE" id="PS50893"/>
    </source>
</evidence>
<dbReference type="PANTHER" id="PTHR42788:SF13">
    <property type="entry name" value="ALIPHATIC SULFONATES IMPORT ATP-BINDING PROTEIN SSUB"/>
    <property type="match status" value="1"/>
</dbReference>
<dbReference type="InterPro" id="IPR003593">
    <property type="entry name" value="AAA+_ATPase"/>
</dbReference>
<dbReference type="Proteomes" id="UP000671908">
    <property type="component" value="Chromosome"/>
</dbReference>
<proteinExistence type="predicted"/>
<evidence type="ECO:0000256" key="3">
    <source>
        <dbReference type="ARBA" id="ARBA00022840"/>
    </source>
</evidence>
<dbReference type="GO" id="GO:0005524">
    <property type="term" value="F:ATP binding"/>
    <property type="evidence" value="ECO:0007669"/>
    <property type="project" value="UniProtKB-KW"/>
</dbReference>
<dbReference type="InterPro" id="IPR027417">
    <property type="entry name" value="P-loop_NTPase"/>
</dbReference>
<accession>A0A975F5C5</accession>
<dbReference type="AlphaFoldDB" id="A0A975F5C5"/>
<feature type="domain" description="ABC transporter" evidence="4">
    <location>
        <begin position="2"/>
        <end position="216"/>
    </location>
</feature>
<sequence>MVSVANIKKTYNSKIVIEDLSLSVKAGDLAVIVGPSGCGKSTLLNIIAGLDQNYEGKLQTSGKKIGYVFQEDRVLPWLTVFQNIKSVNPSGEDDVVQHFIDAAGLTGFEKYYPDELSGGMRQRCSIARALYYGSDILLMDEPFKSLDYVIRQKMISDLLKIHEEEKNTILFVTHDIEEALTVADTVFVLKKDPCRLADTINMKTGSSWSAEKKQQLKEKILKLIAA</sequence>
<dbReference type="Gene3D" id="3.40.50.300">
    <property type="entry name" value="P-loop containing nucleotide triphosphate hydrolases"/>
    <property type="match status" value="1"/>
</dbReference>
<dbReference type="InterPro" id="IPR003439">
    <property type="entry name" value="ABC_transporter-like_ATP-bd"/>
</dbReference>
<keyword evidence="6" id="KW-1185">Reference proteome</keyword>
<reference evidence="5 6" key="1">
    <citation type="journal article" date="2021" name="Microbiol. Resour. Announc.">
        <title>Complete Genome Sequences of Three Human Oral Treponema parvum Isolates.</title>
        <authorList>
            <person name="Zeng H."/>
            <person name="Watt R.M."/>
        </authorList>
    </citation>
    <scope>NUCLEOTIDE SEQUENCE [LARGE SCALE GENOMIC DNA]</scope>
    <source>
        <strain evidence="5 6">ATCC 700770</strain>
    </source>
</reference>
<evidence type="ECO:0000256" key="2">
    <source>
        <dbReference type="ARBA" id="ARBA00022741"/>
    </source>
</evidence>
<dbReference type="EMBL" id="CP054142">
    <property type="protein sequence ID" value="QTQ14274.1"/>
    <property type="molecule type" value="Genomic_DNA"/>
</dbReference>
<protein>
    <submittedName>
        <fullName evidence="5">ATP-binding cassette domain-containing protein</fullName>
    </submittedName>
</protein>
<organism evidence="5 6">
    <name type="scientific">Treponema parvum</name>
    <dbReference type="NCBI Taxonomy" id="138851"/>
    <lineage>
        <taxon>Bacteria</taxon>
        <taxon>Pseudomonadati</taxon>
        <taxon>Spirochaetota</taxon>
        <taxon>Spirochaetia</taxon>
        <taxon>Spirochaetales</taxon>
        <taxon>Treponemataceae</taxon>
        <taxon>Treponema</taxon>
    </lineage>
</organism>
<dbReference type="SUPFAM" id="SSF52540">
    <property type="entry name" value="P-loop containing nucleoside triphosphate hydrolases"/>
    <property type="match status" value="1"/>
</dbReference>
<name>A0A975F5C5_9SPIR</name>
<evidence type="ECO:0000256" key="1">
    <source>
        <dbReference type="ARBA" id="ARBA00022448"/>
    </source>
</evidence>
<keyword evidence="2" id="KW-0547">Nucleotide-binding</keyword>
<evidence type="ECO:0000313" key="5">
    <source>
        <dbReference type="EMBL" id="QTQ14274.1"/>
    </source>
</evidence>